<sequence length="172" mass="18289">MHLRVEQRYPASVSRVGQVLADEAFVRWRAERSGGSGSEVMQVDVTGTPDHGFTVTVRRTLPSGQIPAQARPFVGSRLEIRQVEAWEPEHDGVRRGTVSLEITGAPVRLTGTVTLASDSDPGSDAPSTVQEYDGEVRASLPLFASAIEDAAATAVRAALSAEEAAGQHWLAG</sequence>
<reference evidence="1" key="1">
    <citation type="journal article" date="2018" name="Curr. Microbiol.">
        <title>Cellulosimicrobium arenosum sp. nov., Isolated from Marine Sediment Sand.</title>
        <authorList>
            <person name="Oh M."/>
            <person name="Kim J.H."/>
            <person name="Yoon J.H."/>
            <person name="Schumann P."/>
            <person name="Kim W."/>
        </authorList>
    </citation>
    <scope>NUCLEOTIDE SEQUENCE</scope>
    <source>
        <strain evidence="1">KCTC 49039</strain>
    </source>
</reference>
<dbReference type="EMBL" id="JACYHB010000013">
    <property type="protein sequence ID" value="MBD8080220.1"/>
    <property type="molecule type" value="Genomic_DNA"/>
</dbReference>
<evidence type="ECO:0000313" key="1">
    <source>
        <dbReference type="EMBL" id="MBD8080220.1"/>
    </source>
</evidence>
<gene>
    <name evidence="1" type="ORF">IF651_14265</name>
</gene>
<evidence type="ECO:0000313" key="2">
    <source>
        <dbReference type="Proteomes" id="UP000610846"/>
    </source>
</evidence>
<dbReference type="Pfam" id="PF10698">
    <property type="entry name" value="DUF2505"/>
    <property type="match status" value="1"/>
</dbReference>
<protein>
    <submittedName>
        <fullName evidence="1">DUF2505 domain-containing protein</fullName>
    </submittedName>
</protein>
<proteinExistence type="predicted"/>
<keyword evidence="2" id="KW-1185">Reference proteome</keyword>
<name>A0A927J1S1_9MICO</name>
<dbReference type="InterPro" id="IPR019639">
    <property type="entry name" value="DUF2505"/>
</dbReference>
<dbReference type="RefSeq" id="WP_191829804.1">
    <property type="nucleotide sequence ID" value="NZ_JACYHB010000013.1"/>
</dbReference>
<accession>A0A927J1S1</accession>
<dbReference type="Proteomes" id="UP000610846">
    <property type="component" value="Unassembled WGS sequence"/>
</dbReference>
<dbReference type="AlphaFoldDB" id="A0A927J1S1"/>
<organism evidence="1 2">
    <name type="scientific">Cellulosimicrobium arenosum</name>
    <dbReference type="NCBI Taxonomy" id="2708133"/>
    <lineage>
        <taxon>Bacteria</taxon>
        <taxon>Bacillati</taxon>
        <taxon>Actinomycetota</taxon>
        <taxon>Actinomycetes</taxon>
        <taxon>Micrococcales</taxon>
        <taxon>Promicromonosporaceae</taxon>
        <taxon>Cellulosimicrobium</taxon>
    </lineage>
</organism>
<comment type="caution">
    <text evidence="1">The sequence shown here is derived from an EMBL/GenBank/DDBJ whole genome shotgun (WGS) entry which is preliminary data.</text>
</comment>
<reference evidence="1" key="2">
    <citation type="submission" date="2020-09" db="EMBL/GenBank/DDBJ databases">
        <authorList>
            <person name="Yu Y."/>
        </authorList>
    </citation>
    <scope>NUCLEOTIDE SEQUENCE</scope>
    <source>
        <strain evidence="1">KCTC 49039</strain>
    </source>
</reference>